<evidence type="ECO:0000313" key="5">
    <source>
        <dbReference type="Proteomes" id="UP000290365"/>
    </source>
</evidence>
<keyword evidence="2 4" id="KW-0808">Transferase</keyword>
<dbReference type="Pfam" id="PF13649">
    <property type="entry name" value="Methyltransf_25"/>
    <property type="match status" value="1"/>
</dbReference>
<dbReference type="Gene3D" id="3.40.50.150">
    <property type="entry name" value="Vaccinia Virus protein VP39"/>
    <property type="match status" value="1"/>
</dbReference>
<dbReference type="PANTHER" id="PTHR43861:SF1">
    <property type="entry name" value="TRANS-ACONITATE 2-METHYLTRANSFERASE"/>
    <property type="match status" value="1"/>
</dbReference>
<proteinExistence type="predicted"/>
<name>A0A4P6JKU9_KTERU</name>
<dbReference type="GO" id="GO:0032259">
    <property type="term" value="P:methylation"/>
    <property type="evidence" value="ECO:0007669"/>
    <property type="project" value="UniProtKB-KW"/>
</dbReference>
<keyword evidence="1 4" id="KW-0489">Methyltransferase</keyword>
<dbReference type="OrthoDB" id="9804312at2"/>
<reference evidence="4 5" key="1">
    <citation type="submission" date="2019-01" db="EMBL/GenBank/DDBJ databases">
        <title>Ktedonosporobacter rubrisoli SCAWS-G2.</title>
        <authorList>
            <person name="Huang Y."/>
            <person name="Yan B."/>
        </authorList>
    </citation>
    <scope>NUCLEOTIDE SEQUENCE [LARGE SCALE GENOMIC DNA]</scope>
    <source>
        <strain evidence="4 5">SCAWS-G2</strain>
    </source>
</reference>
<accession>A0A4P6JKU9</accession>
<evidence type="ECO:0000259" key="3">
    <source>
        <dbReference type="Pfam" id="PF13649"/>
    </source>
</evidence>
<dbReference type="InterPro" id="IPR029063">
    <property type="entry name" value="SAM-dependent_MTases_sf"/>
</dbReference>
<dbReference type="InterPro" id="IPR041698">
    <property type="entry name" value="Methyltransf_25"/>
</dbReference>
<dbReference type="PANTHER" id="PTHR43861">
    <property type="entry name" value="TRANS-ACONITATE 2-METHYLTRANSFERASE-RELATED"/>
    <property type="match status" value="1"/>
</dbReference>
<dbReference type="Proteomes" id="UP000290365">
    <property type="component" value="Chromosome"/>
</dbReference>
<organism evidence="4 5">
    <name type="scientific">Ktedonosporobacter rubrisoli</name>
    <dbReference type="NCBI Taxonomy" id="2509675"/>
    <lineage>
        <taxon>Bacteria</taxon>
        <taxon>Bacillati</taxon>
        <taxon>Chloroflexota</taxon>
        <taxon>Ktedonobacteria</taxon>
        <taxon>Ktedonobacterales</taxon>
        <taxon>Ktedonosporobacteraceae</taxon>
        <taxon>Ktedonosporobacter</taxon>
    </lineage>
</organism>
<dbReference type="GO" id="GO:0008168">
    <property type="term" value="F:methyltransferase activity"/>
    <property type="evidence" value="ECO:0007669"/>
    <property type="project" value="UniProtKB-KW"/>
</dbReference>
<protein>
    <submittedName>
        <fullName evidence="4">Class I SAM-dependent methyltransferase</fullName>
    </submittedName>
</protein>
<dbReference type="SUPFAM" id="SSF53335">
    <property type="entry name" value="S-adenosyl-L-methionine-dependent methyltransferases"/>
    <property type="match status" value="1"/>
</dbReference>
<keyword evidence="5" id="KW-1185">Reference proteome</keyword>
<evidence type="ECO:0000256" key="2">
    <source>
        <dbReference type="ARBA" id="ARBA00022679"/>
    </source>
</evidence>
<evidence type="ECO:0000256" key="1">
    <source>
        <dbReference type="ARBA" id="ARBA00022603"/>
    </source>
</evidence>
<evidence type="ECO:0000313" key="4">
    <source>
        <dbReference type="EMBL" id="QBD75602.1"/>
    </source>
</evidence>
<dbReference type="EMBL" id="CP035758">
    <property type="protein sequence ID" value="QBD75602.1"/>
    <property type="molecule type" value="Genomic_DNA"/>
</dbReference>
<dbReference type="KEGG" id="kbs:EPA93_06120"/>
<gene>
    <name evidence="4" type="ORF">EPA93_06120</name>
</gene>
<sequence>MSEFCASHHRRRENMHRHRLETAYDRIAQEYAERNHMVPPLIQMGSRFLSRLRPGTRVLDVGCGDGLHMAWMEAQGFQVTGIDLSTGMLAQARARGVQGKLVQMDMCHLAFPPASFEGIWCCASLLHLPKAQAPMALDQLHRVLVPRGMLYLSIQEGEGEQWEVTRFAEVERFFARYTSQEAKALLSQAGFSLDECHRDEAGPRQWISFLAKVAE</sequence>
<dbReference type="CDD" id="cd02440">
    <property type="entry name" value="AdoMet_MTases"/>
    <property type="match status" value="1"/>
</dbReference>
<feature type="domain" description="Methyltransferase" evidence="3">
    <location>
        <begin position="58"/>
        <end position="148"/>
    </location>
</feature>
<dbReference type="AlphaFoldDB" id="A0A4P6JKU9"/>